<reference evidence="3 4" key="1">
    <citation type="submission" date="2014-03" db="EMBL/GenBank/DDBJ databases">
        <authorList>
            <person name="Sibley D."/>
            <person name="Venepally P."/>
            <person name="Karamycheva S."/>
            <person name="Hadjithomas M."/>
            <person name="Khan A."/>
            <person name="Brunk B."/>
            <person name="Roos D."/>
            <person name="Caler E."/>
            <person name="Lorenzi H."/>
        </authorList>
    </citation>
    <scope>NUCLEOTIDE SEQUENCE [LARGE SCALE GENOMIC DNA]</scope>
    <source>
        <strain evidence="4">p89</strain>
    </source>
</reference>
<feature type="region of interest" description="Disordered" evidence="1">
    <location>
        <begin position="147"/>
        <end position="192"/>
    </location>
</feature>
<organism evidence="3 4">
    <name type="scientific">Toxoplasma gondii p89</name>
    <dbReference type="NCBI Taxonomy" id="943119"/>
    <lineage>
        <taxon>Eukaryota</taxon>
        <taxon>Sar</taxon>
        <taxon>Alveolata</taxon>
        <taxon>Apicomplexa</taxon>
        <taxon>Conoidasida</taxon>
        <taxon>Coccidia</taxon>
        <taxon>Eucoccidiorida</taxon>
        <taxon>Eimeriorina</taxon>
        <taxon>Sarcocystidae</taxon>
        <taxon>Toxoplasma</taxon>
    </lineage>
</organism>
<feature type="compositionally biased region" description="Polar residues" evidence="1">
    <location>
        <begin position="209"/>
        <end position="220"/>
    </location>
</feature>
<keyword evidence="2 3" id="KW-0812">Transmembrane</keyword>
<evidence type="ECO:0000313" key="4">
    <source>
        <dbReference type="Proteomes" id="UP000028828"/>
    </source>
</evidence>
<evidence type="ECO:0000256" key="1">
    <source>
        <dbReference type="SAM" id="MobiDB-lite"/>
    </source>
</evidence>
<proteinExistence type="predicted"/>
<dbReference type="Proteomes" id="UP000028828">
    <property type="component" value="Unassembled WGS sequence"/>
</dbReference>
<feature type="transmembrane region" description="Helical" evidence="2">
    <location>
        <begin position="451"/>
        <end position="474"/>
    </location>
</feature>
<evidence type="ECO:0000256" key="2">
    <source>
        <dbReference type="SAM" id="Phobius"/>
    </source>
</evidence>
<gene>
    <name evidence="3" type="ORF">TGP89_288045</name>
</gene>
<sequence length="493" mass="53955">MSLCFGVRLSACLLFFVSLLRLRWFSLHPGCQLSFLLSCGGESLSDSGPFPRASQTRHKRRAAGEGEGFMDLQTLAADAREVVFDRNEALHSGRRLSSFRLPRGGRQLLSTGEDSTAKTTHRRTWIERSLPFAFSAEREIGEFASENGVRRVEKGGRPQSGIHTLPRQRQTDGGEKETPPTTEDARVASPPAVLSAAFQVEERLRDTRTANWPSDSSKTRSPPRVFAAEKQEQGAHSPLERELGERLSLPLSVSTTWQVPSVSGFSFLADTNRQAPPRRIRSSQELRSVRRKLGSSGDTHLPPNEKAPPSSFRRLWGDGSREREALFPLDGGPSRPTRVSIPVGLRANPNPSAGQKEEKPQPRSLSASSVRSDVERLPSGETSFSGVQVSGNALALAAGLGGVILGSSLGNGYPLAGVNYPFPYYNLGYPREDCAIQGEYPGACTLTTLQLILIIMAVLFCLALCGIAICCWVTQDESGSSRRRYRFTRFARP</sequence>
<feature type="compositionally biased region" description="Basic and acidic residues" evidence="1">
    <location>
        <begin position="227"/>
        <end position="242"/>
    </location>
</feature>
<feature type="region of interest" description="Disordered" evidence="1">
    <location>
        <begin position="273"/>
        <end position="378"/>
    </location>
</feature>
<evidence type="ECO:0000313" key="3">
    <source>
        <dbReference type="EMBL" id="KFG28961.1"/>
    </source>
</evidence>
<name>A0A086J9Z3_TOXGO</name>
<comment type="caution">
    <text evidence="3">The sequence shown here is derived from an EMBL/GenBank/DDBJ whole genome shotgun (WGS) entry which is preliminary data.</text>
</comment>
<feature type="compositionally biased region" description="Basic and acidic residues" evidence="1">
    <location>
        <begin position="169"/>
        <end position="186"/>
    </location>
</feature>
<feature type="compositionally biased region" description="Basic and acidic residues" evidence="1">
    <location>
        <begin position="315"/>
        <end position="325"/>
    </location>
</feature>
<dbReference type="VEuPathDB" id="ToxoDB:TGP89_288045"/>
<feature type="region of interest" description="Disordered" evidence="1">
    <location>
        <begin position="204"/>
        <end position="242"/>
    </location>
</feature>
<keyword evidence="2" id="KW-0472">Membrane</keyword>
<dbReference type="EMBL" id="AEYI02002261">
    <property type="protein sequence ID" value="KFG28961.1"/>
    <property type="molecule type" value="Genomic_DNA"/>
</dbReference>
<protein>
    <submittedName>
        <fullName evidence="3">Putative transmembrane protein</fullName>
    </submittedName>
</protein>
<accession>A0A086J9Z3</accession>
<dbReference type="OrthoDB" id="10341934at2759"/>
<dbReference type="AlphaFoldDB" id="A0A086J9Z3"/>
<keyword evidence="2" id="KW-1133">Transmembrane helix</keyword>